<dbReference type="GO" id="GO:0047617">
    <property type="term" value="F:fatty acyl-CoA hydrolase activity"/>
    <property type="evidence" value="ECO:0007669"/>
    <property type="project" value="InterPro"/>
</dbReference>
<keyword evidence="2" id="KW-1185">Reference proteome</keyword>
<dbReference type="RefSeq" id="XP_020099616.1">
    <property type="nucleotide sequence ID" value="XM_020244027.1"/>
</dbReference>
<dbReference type="CDD" id="cd03443">
    <property type="entry name" value="PaaI_thioesterase"/>
    <property type="match status" value="1"/>
</dbReference>
<dbReference type="GeneID" id="109718036"/>
<dbReference type="Proteomes" id="UP000515123">
    <property type="component" value="Linkage group 12"/>
</dbReference>
<evidence type="ECO:0000313" key="3">
    <source>
        <dbReference type="RefSeq" id="XP_020099616.1"/>
    </source>
</evidence>
<keyword evidence="1" id="KW-0378">Hydrolase</keyword>
<accession>A0A6P5FTK4</accession>
<dbReference type="InterPro" id="IPR039298">
    <property type="entry name" value="ACOT13"/>
</dbReference>
<name>A0A6P5FTK4_ANACO</name>
<reference evidence="3" key="2">
    <citation type="submission" date="2025-08" db="UniProtKB">
        <authorList>
            <consortium name="RefSeq"/>
        </authorList>
    </citation>
    <scope>IDENTIFICATION</scope>
    <source>
        <tissue evidence="3">Leaf</tissue>
    </source>
</reference>
<gene>
    <name evidence="3" type="primary">LOC109718036</name>
</gene>
<sequence>MGDSSSSSAMAAAARRWLEAIDAKSADPAVATDAAWRGGFFDALALSGIRVSLAERGRASCSFRVPAHLTDGEGRWQPGPMATAMDDVGAAAIMSEEGIIKEEVEFDARVVDRKGMLTAVVVEIRKKGDGRLVAVGRQWMSSTRPLKSKL</sequence>
<dbReference type="AlphaFoldDB" id="A0A6P5FTK4"/>
<organism evidence="2 3">
    <name type="scientific">Ananas comosus</name>
    <name type="common">Pineapple</name>
    <name type="synonym">Ananas ananas</name>
    <dbReference type="NCBI Taxonomy" id="4615"/>
    <lineage>
        <taxon>Eukaryota</taxon>
        <taxon>Viridiplantae</taxon>
        <taxon>Streptophyta</taxon>
        <taxon>Embryophyta</taxon>
        <taxon>Tracheophyta</taxon>
        <taxon>Spermatophyta</taxon>
        <taxon>Magnoliopsida</taxon>
        <taxon>Liliopsida</taxon>
        <taxon>Poales</taxon>
        <taxon>Bromeliaceae</taxon>
        <taxon>Bromelioideae</taxon>
        <taxon>Ananas</taxon>
    </lineage>
</organism>
<dbReference type="OrthoDB" id="46529at2759"/>
<protein>
    <submittedName>
        <fullName evidence="3">Uncharacterized protein LOC109718036 isoform X2</fullName>
    </submittedName>
</protein>
<dbReference type="Gene3D" id="3.10.129.10">
    <property type="entry name" value="Hotdog Thioesterase"/>
    <property type="match status" value="2"/>
</dbReference>
<proteinExistence type="predicted"/>
<evidence type="ECO:0000256" key="1">
    <source>
        <dbReference type="ARBA" id="ARBA00022801"/>
    </source>
</evidence>
<reference evidence="2" key="1">
    <citation type="journal article" date="2015" name="Nat. Genet.">
        <title>The pineapple genome and the evolution of CAM photosynthesis.</title>
        <authorList>
            <person name="Ming R."/>
            <person name="VanBuren R."/>
            <person name="Wai C.M."/>
            <person name="Tang H."/>
            <person name="Schatz M.C."/>
            <person name="Bowers J.E."/>
            <person name="Lyons E."/>
            <person name="Wang M.L."/>
            <person name="Chen J."/>
            <person name="Biggers E."/>
            <person name="Zhang J."/>
            <person name="Huang L."/>
            <person name="Zhang L."/>
            <person name="Miao W."/>
            <person name="Zhang J."/>
            <person name="Ye Z."/>
            <person name="Miao C."/>
            <person name="Lin Z."/>
            <person name="Wang H."/>
            <person name="Zhou H."/>
            <person name="Yim W.C."/>
            <person name="Priest H.D."/>
            <person name="Zheng C."/>
            <person name="Woodhouse M."/>
            <person name="Edger P.P."/>
            <person name="Guyot R."/>
            <person name="Guo H.B."/>
            <person name="Guo H."/>
            <person name="Zheng G."/>
            <person name="Singh R."/>
            <person name="Sharma A."/>
            <person name="Min X."/>
            <person name="Zheng Y."/>
            <person name="Lee H."/>
            <person name="Gurtowski J."/>
            <person name="Sedlazeck F.J."/>
            <person name="Harkess A."/>
            <person name="McKain M.R."/>
            <person name="Liao Z."/>
            <person name="Fang J."/>
            <person name="Liu J."/>
            <person name="Zhang X."/>
            <person name="Zhang Q."/>
            <person name="Hu W."/>
            <person name="Qin Y."/>
            <person name="Wang K."/>
            <person name="Chen L.Y."/>
            <person name="Shirley N."/>
            <person name="Lin Y.R."/>
            <person name="Liu L.Y."/>
            <person name="Hernandez A.G."/>
            <person name="Wright C.L."/>
            <person name="Bulone V."/>
            <person name="Tuskan G.A."/>
            <person name="Heath K."/>
            <person name="Zee F."/>
            <person name="Moore P.H."/>
            <person name="Sunkar R."/>
            <person name="Leebens-Mack J.H."/>
            <person name="Mockler T."/>
            <person name="Bennetzen J.L."/>
            <person name="Freeling M."/>
            <person name="Sankoff D."/>
            <person name="Paterson A.H."/>
            <person name="Zhu X."/>
            <person name="Yang X."/>
            <person name="Smith J.A."/>
            <person name="Cushman J.C."/>
            <person name="Paull R.E."/>
            <person name="Yu Q."/>
        </authorList>
    </citation>
    <scope>NUCLEOTIDE SEQUENCE [LARGE SCALE GENOMIC DNA]</scope>
    <source>
        <strain evidence="2">cv. F153</strain>
    </source>
</reference>
<evidence type="ECO:0000313" key="2">
    <source>
        <dbReference type="Proteomes" id="UP000515123"/>
    </source>
</evidence>
<dbReference type="PANTHER" id="PTHR21660:SF1">
    <property type="entry name" value="ACYL-COENZYME A THIOESTERASE 13"/>
    <property type="match status" value="1"/>
</dbReference>
<dbReference type="InterPro" id="IPR029069">
    <property type="entry name" value="HotDog_dom_sf"/>
</dbReference>
<dbReference type="SUPFAM" id="SSF54637">
    <property type="entry name" value="Thioesterase/thiol ester dehydrase-isomerase"/>
    <property type="match status" value="1"/>
</dbReference>
<dbReference type="PANTHER" id="PTHR21660">
    <property type="entry name" value="THIOESTERASE SUPERFAMILY MEMBER-RELATED"/>
    <property type="match status" value="1"/>
</dbReference>